<dbReference type="EMBL" id="QGGB01000007">
    <property type="protein sequence ID" value="PWN06096.1"/>
    <property type="molecule type" value="Genomic_DNA"/>
</dbReference>
<accession>A0A316U0B1</accession>
<organism evidence="1 2">
    <name type="scientific">Rhodohalobacter mucosus</name>
    <dbReference type="NCBI Taxonomy" id="2079485"/>
    <lineage>
        <taxon>Bacteria</taxon>
        <taxon>Pseudomonadati</taxon>
        <taxon>Balneolota</taxon>
        <taxon>Balneolia</taxon>
        <taxon>Balneolales</taxon>
        <taxon>Balneolaceae</taxon>
        <taxon>Rhodohalobacter</taxon>
    </lineage>
</organism>
<proteinExistence type="predicted"/>
<dbReference type="InterPro" id="IPR036770">
    <property type="entry name" value="Ankyrin_rpt-contain_sf"/>
</dbReference>
<dbReference type="Proteomes" id="UP000245533">
    <property type="component" value="Unassembled WGS sequence"/>
</dbReference>
<dbReference type="PROSITE" id="PS51257">
    <property type="entry name" value="PROKAR_LIPOPROTEIN"/>
    <property type="match status" value="1"/>
</dbReference>
<gene>
    <name evidence="1" type="ORF">DDZ15_09590</name>
</gene>
<dbReference type="OrthoDB" id="671583at2"/>
<protein>
    <recommendedName>
        <fullName evidence="3">Ankyrin repeat domain-containing protein</fullName>
    </recommendedName>
</protein>
<evidence type="ECO:0000313" key="1">
    <source>
        <dbReference type="EMBL" id="PWN06096.1"/>
    </source>
</evidence>
<dbReference type="RefSeq" id="WP_109646889.1">
    <property type="nucleotide sequence ID" value="NZ_QGGB01000007.1"/>
</dbReference>
<sequence>MMKTTYSVLFFLILLLTGCKFEERKAQERFEARKMLSDIGIEFTIDEYHSRIQEGDYSAVELFLKAGMTPNAGNEAGQYAIYYGHLNILELLFDHGLKPDDSGVVLTAIWVKNMDALEFLKTKGADFNKLHDRSTYGGNTETRLPLAFALDYNRIGRGANATGYGTFGGQYSRYDKKYYEIAEFLVNNGATFSGWVFGETPMRDVYVTSELEERAPSLYRKLR</sequence>
<dbReference type="Gene3D" id="1.25.40.20">
    <property type="entry name" value="Ankyrin repeat-containing domain"/>
    <property type="match status" value="1"/>
</dbReference>
<evidence type="ECO:0000313" key="2">
    <source>
        <dbReference type="Proteomes" id="UP000245533"/>
    </source>
</evidence>
<evidence type="ECO:0008006" key="3">
    <source>
        <dbReference type="Google" id="ProtNLM"/>
    </source>
</evidence>
<dbReference type="AlphaFoldDB" id="A0A316U0B1"/>
<comment type="caution">
    <text evidence="1">The sequence shown here is derived from an EMBL/GenBank/DDBJ whole genome shotgun (WGS) entry which is preliminary data.</text>
</comment>
<dbReference type="SUPFAM" id="SSF48403">
    <property type="entry name" value="Ankyrin repeat"/>
    <property type="match status" value="1"/>
</dbReference>
<reference evidence="1 2" key="1">
    <citation type="submission" date="2018-05" db="EMBL/GenBank/DDBJ databases">
        <title>Rhodohalobacter halophilus gen. nov., sp. nov., a moderately halophilic member of the family Balneolaceae.</title>
        <authorList>
            <person name="Liu Z.-W."/>
        </authorList>
    </citation>
    <scope>NUCLEOTIDE SEQUENCE [LARGE SCALE GENOMIC DNA]</scope>
    <source>
        <strain evidence="1 2">8A47</strain>
    </source>
</reference>
<name>A0A316U0B1_9BACT</name>
<keyword evidence="2" id="KW-1185">Reference proteome</keyword>